<organism evidence="3 4">
    <name type="scientific">Gordonia desulfuricans</name>
    <dbReference type="NCBI Taxonomy" id="89051"/>
    <lineage>
        <taxon>Bacteria</taxon>
        <taxon>Bacillati</taxon>
        <taxon>Actinomycetota</taxon>
        <taxon>Actinomycetes</taxon>
        <taxon>Mycobacteriales</taxon>
        <taxon>Gordoniaceae</taxon>
        <taxon>Gordonia</taxon>
    </lineage>
</organism>
<accession>A0A7K3LLG9</accession>
<dbReference type="Pfam" id="PF01903">
    <property type="entry name" value="CbiX"/>
    <property type="match status" value="2"/>
</dbReference>
<dbReference type="EMBL" id="JAADZU010000004">
    <property type="protein sequence ID" value="NDK88377.1"/>
    <property type="molecule type" value="Genomic_DNA"/>
</dbReference>
<dbReference type="AlphaFoldDB" id="A0A7K3LLG9"/>
<comment type="caution">
    <text evidence="3">The sequence shown here is derived from an EMBL/GenBank/DDBJ whole genome shotgun (WGS) entry which is preliminary data.</text>
</comment>
<evidence type="ECO:0000256" key="2">
    <source>
        <dbReference type="ARBA" id="ARBA00023239"/>
    </source>
</evidence>
<dbReference type="GO" id="GO:0016829">
    <property type="term" value="F:lyase activity"/>
    <property type="evidence" value="ECO:0007669"/>
    <property type="project" value="UniProtKB-KW"/>
</dbReference>
<gene>
    <name evidence="3" type="ORF">GYA93_02080</name>
</gene>
<protein>
    <submittedName>
        <fullName evidence="3">Sirohydrochlorin chelatase</fullName>
    </submittedName>
</protein>
<dbReference type="Gene3D" id="3.40.50.1400">
    <property type="match status" value="2"/>
</dbReference>
<dbReference type="SUPFAM" id="SSF53800">
    <property type="entry name" value="Chelatase"/>
    <property type="match status" value="1"/>
</dbReference>
<keyword evidence="4" id="KW-1185">Reference proteome</keyword>
<dbReference type="Proteomes" id="UP000466307">
    <property type="component" value="Unassembled WGS sequence"/>
</dbReference>
<sequence>MTGGGAAGTPPTLLLVAHGSRDPRFADTACRVRRAVARQLPHVAVRISYLDLNSPLVADEVAAVSGAAVVVPLLLAPGYHSSVDLPAIIADAAPAAPVVTTDVVGTTSLAEALADRLHEAGMRPDDGILLTAVGSSQPCAERLIRRRAVELSTRLHRPVDVVFATALGVGNIKLRTAVRRLHYAGATRIVLSPYFLSAGLLTERAEQALDTLAPGSLVAGPIGAHPALIDAICDKYRAGVRQMQPDHVLAPRR</sequence>
<evidence type="ECO:0000256" key="1">
    <source>
        <dbReference type="ARBA" id="ARBA00022723"/>
    </source>
</evidence>
<keyword evidence="2" id="KW-0456">Lyase</keyword>
<dbReference type="PANTHER" id="PTHR33542">
    <property type="entry name" value="SIROHYDROCHLORIN FERROCHELATASE, CHLOROPLASTIC"/>
    <property type="match status" value="1"/>
</dbReference>
<name>A0A7K3LLG9_9ACTN</name>
<evidence type="ECO:0000313" key="4">
    <source>
        <dbReference type="Proteomes" id="UP000466307"/>
    </source>
</evidence>
<dbReference type="InterPro" id="IPR002762">
    <property type="entry name" value="CbiX-like"/>
</dbReference>
<reference evidence="3 4" key="1">
    <citation type="submission" date="2020-01" db="EMBL/GenBank/DDBJ databases">
        <title>Investigation of new actinobacteria for the biodesulphurisation of diesel fuel.</title>
        <authorList>
            <person name="Athi Narayanan S.M."/>
        </authorList>
    </citation>
    <scope>NUCLEOTIDE SEQUENCE [LARGE SCALE GENOMIC DNA]</scope>
    <source>
        <strain evidence="3 4">213E</strain>
    </source>
</reference>
<dbReference type="GO" id="GO:0046872">
    <property type="term" value="F:metal ion binding"/>
    <property type="evidence" value="ECO:0007669"/>
    <property type="project" value="UniProtKB-KW"/>
</dbReference>
<dbReference type="InterPro" id="IPR050963">
    <property type="entry name" value="Sirohydro_Cobaltochel/CbiX"/>
</dbReference>
<dbReference type="PANTHER" id="PTHR33542:SF5">
    <property type="entry name" value="FERROCHELATASE CHE1"/>
    <property type="match status" value="1"/>
</dbReference>
<proteinExistence type="predicted"/>
<keyword evidence="1" id="KW-0479">Metal-binding</keyword>
<evidence type="ECO:0000313" key="3">
    <source>
        <dbReference type="EMBL" id="NDK88377.1"/>
    </source>
</evidence>